<organism evidence="8 9">
    <name type="scientific">Apiospora marii</name>
    <dbReference type="NCBI Taxonomy" id="335849"/>
    <lineage>
        <taxon>Eukaryota</taxon>
        <taxon>Fungi</taxon>
        <taxon>Dikarya</taxon>
        <taxon>Ascomycota</taxon>
        <taxon>Pezizomycotina</taxon>
        <taxon>Sordariomycetes</taxon>
        <taxon>Xylariomycetidae</taxon>
        <taxon>Amphisphaeriales</taxon>
        <taxon>Apiosporaceae</taxon>
        <taxon>Apiospora</taxon>
    </lineage>
</organism>
<evidence type="ECO:0000313" key="8">
    <source>
        <dbReference type="EMBL" id="KAK8037547.1"/>
    </source>
</evidence>
<comment type="caution">
    <text evidence="8">The sequence shown here is derived from an EMBL/GenBank/DDBJ whole genome shotgun (WGS) entry which is preliminary data.</text>
</comment>
<evidence type="ECO:0000313" key="9">
    <source>
        <dbReference type="Proteomes" id="UP001396898"/>
    </source>
</evidence>
<dbReference type="InterPro" id="IPR052337">
    <property type="entry name" value="SAT4-like"/>
</dbReference>
<name>A0ABR1STA8_9PEZI</name>
<keyword evidence="2 6" id="KW-0812">Transmembrane</keyword>
<evidence type="ECO:0000259" key="7">
    <source>
        <dbReference type="Pfam" id="PF20684"/>
    </source>
</evidence>
<accession>A0ABR1STA8</accession>
<feature type="transmembrane region" description="Helical" evidence="6">
    <location>
        <begin position="108"/>
        <end position="132"/>
    </location>
</feature>
<proteinExistence type="inferred from homology"/>
<feature type="transmembrane region" description="Helical" evidence="6">
    <location>
        <begin position="190"/>
        <end position="210"/>
    </location>
</feature>
<feature type="transmembrane region" description="Helical" evidence="6">
    <location>
        <begin position="222"/>
        <end position="245"/>
    </location>
</feature>
<keyword evidence="9" id="KW-1185">Reference proteome</keyword>
<dbReference type="Proteomes" id="UP001396898">
    <property type="component" value="Unassembled WGS sequence"/>
</dbReference>
<sequence>MYNDTAAREGFASALVAASHVQDLSEELRDQPRTLIIVITVLATLFVVSRFLGRWKQGMHIGADDWTCVLALVLLYANFAVHIVMINMGIGKHISAMSVDHIESLSKVLFAGELLYVTSINTYKISLLFFYWRTFPVRLMKIGGLVLGIFSVAWTIASVFVIIFQCIPVTKAWQPWADGMCSNLLHMEPPLASMNIFCDVAILCLPLRPVLTLKINTAQKAFVIGTFLLGSYVVFTSCYRLAMFFKFDPNDPTCMSIPSAFYAAFPTNALLTDTLAEAQAWDVVEMASGIISACLPTLGPILKTMTNSVLTNTRLSRRMSALGHSRTNGPKHDLNLVTIGGSGGSSSRSPRSPHWSTHDKYGAIDDADEGVVIEYAPHHPQQQMPPPPTPPTADIVVTREVAVLMRNGASVPIKRSLDDEWPMRTNRLSKLLQGI</sequence>
<dbReference type="PANTHER" id="PTHR33048:SF151">
    <property type="entry name" value="INTEGRAL MEMBRANE PROTEIN"/>
    <property type="match status" value="1"/>
</dbReference>
<evidence type="ECO:0000256" key="1">
    <source>
        <dbReference type="ARBA" id="ARBA00004141"/>
    </source>
</evidence>
<evidence type="ECO:0000256" key="2">
    <source>
        <dbReference type="ARBA" id="ARBA00022692"/>
    </source>
</evidence>
<evidence type="ECO:0000256" key="3">
    <source>
        <dbReference type="ARBA" id="ARBA00022989"/>
    </source>
</evidence>
<reference evidence="8 9" key="1">
    <citation type="submission" date="2023-01" db="EMBL/GenBank/DDBJ databases">
        <title>Analysis of 21 Apiospora genomes using comparative genomics revels a genus with tremendous synthesis potential of carbohydrate active enzymes and secondary metabolites.</title>
        <authorList>
            <person name="Sorensen T."/>
        </authorList>
    </citation>
    <scope>NUCLEOTIDE SEQUENCE [LARGE SCALE GENOMIC DNA]</scope>
    <source>
        <strain evidence="8 9">CBS 20057</strain>
    </source>
</reference>
<dbReference type="PANTHER" id="PTHR33048">
    <property type="entry name" value="PTH11-LIKE INTEGRAL MEMBRANE PROTEIN (AFU_ORTHOLOGUE AFUA_5G11245)"/>
    <property type="match status" value="1"/>
</dbReference>
<feature type="transmembrane region" description="Helical" evidence="6">
    <location>
        <begin position="144"/>
        <end position="170"/>
    </location>
</feature>
<evidence type="ECO:0000256" key="4">
    <source>
        <dbReference type="ARBA" id="ARBA00023136"/>
    </source>
</evidence>
<evidence type="ECO:0000256" key="6">
    <source>
        <dbReference type="SAM" id="Phobius"/>
    </source>
</evidence>
<protein>
    <recommendedName>
        <fullName evidence="7">Rhodopsin domain-containing protein</fullName>
    </recommendedName>
</protein>
<comment type="similarity">
    <text evidence="5">Belongs to the SAT4 family.</text>
</comment>
<keyword evidence="3 6" id="KW-1133">Transmembrane helix</keyword>
<dbReference type="EMBL" id="JAQQWI010000002">
    <property type="protein sequence ID" value="KAK8037547.1"/>
    <property type="molecule type" value="Genomic_DNA"/>
</dbReference>
<keyword evidence="4 6" id="KW-0472">Membrane</keyword>
<feature type="transmembrane region" description="Helical" evidence="6">
    <location>
        <begin position="65"/>
        <end position="88"/>
    </location>
</feature>
<gene>
    <name evidence="8" type="ORF">PG991_000893</name>
</gene>
<dbReference type="InterPro" id="IPR049326">
    <property type="entry name" value="Rhodopsin_dom_fungi"/>
</dbReference>
<comment type="subcellular location">
    <subcellularLocation>
        <location evidence="1">Membrane</location>
        <topology evidence="1">Multi-pass membrane protein</topology>
    </subcellularLocation>
</comment>
<evidence type="ECO:0000256" key="5">
    <source>
        <dbReference type="ARBA" id="ARBA00038359"/>
    </source>
</evidence>
<dbReference type="Pfam" id="PF20684">
    <property type="entry name" value="Fung_rhodopsin"/>
    <property type="match status" value="1"/>
</dbReference>
<feature type="domain" description="Rhodopsin" evidence="7">
    <location>
        <begin position="50"/>
        <end position="303"/>
    </location>
</feature>
<feature type="transmembrane region" description="Helical" evidence="6">
    <location>
        <begin position="34"/>
        <end position="53"/>
    </location>
</feature>